<protein>
    <recommendedName>
        <fullName evidence="4">Chromo domain-containing protein</fullName>
    </recommendedName>
</protein>
<feature type="compositionally biased region" description="Basic residues" evidence="3">
    <location>
        <begin position="215"/>
        <end position="224"/>
    </location>
</feature>
<organism evidence="5 6">
    <name type="scientific">Peronospora matthiolae</name>
    <dbReference type="NCBI Taxonomy" id="2874970"/>
    <lineage>
        <taxon>Eukaryota</taxon>
        <taxon>Sar</taxon>
        <taxon>Stramenopiles</taxon>
        <taxon>Oomycota</taxon>
        <taxon>Peronosporomycetes</taxon>
        <taxon>Peronosporales</taxon>
        <taxon>Peronosporaceae</taxon>
        <taxon>Peronospora</taxon>
    </lineage>
</organism>
<dbReference type="Gene3D" id="2.40.50.40">
    <property type="match status" value="1"/>
</dbReference>
<dbReference type="EMBL" id="CAKLBY020000197">
    <property type="protein sequence ID" value="CAK7933959.1"/>
    <property type="molecule type" value="Genomic_DNA"/>
</dbReference>
<comment type="caution">
    <text evidence="5">The sequence shown here is derived from an EMBL/GenBank/DDBJ whole genome shotgun (WGS) entry which is preliminary data.</text>
</comment>
<dbReference type="InterPro" id="IPR023780">
    <property type="entry name" value="Chromo_domain"/>
</dbReference>
<feature type="domain" description="Chromo" evidence="4">
    <location>
        <begin position="159"/>
        <end position="220"/>
    </location>
</feature>
<name>A0AAV1ULW1_9STRA</name>
<accession>A0AAV1ULW1</accession>
<feature type="compositionally biased region" description="Polar residues" evidence="3">
    <location>
        <begin position="225"/>
        <end position="239"/>
    </location>
</feature>
<feature type="region of interest" description="Disordered" evidence="3">
    <location>
        <begin position="23"/>
        <end position="47"/>
    </location>
</feature>
<evidence type="ECO:0000256" key="3">
    <source>
        <dbReference type="SAM" id="MobiDB-lite"/>
    </source>
</evidence>
<comment type="subcellular location">
    <subcellularLocation>
        <location evidence="1">Nucleus</location>
    </subcellularLocation>
</comment>
<dbReference type="SUPFAM" id="SSF54160">
    <property type="entry name" value="Chromo domain-like"/>
    <property type="match status" value="1"/>
</dbReference>
<feature type="compositionally biased region" description="Basic and acidic residues" evidence="3">
    <location>
        <begin position="23"/>
        <end position="32"/>
    </location>
</feature>
<evidence type="ECO:0000256" key="2">
    <source>
        <dbReference type="ARBA" id="ARBA00023242"/>
    </source>
</evidence>
<feature type="compositionally biased region" description="Basic residues" evidence="3">
    <location>
        <begin position="240"/>
        <end position="252"/>
    </location>
</feature>
<dbReference type="InterPro" id="IPR000953">
    <property type="entry name" value="Chromo/chromo_shadow_dom"/>
</dbReference>
<evidence type="ECO:0000313" key="5">
    <source>
        <dbReference type="EMBL" id="CAK7933959.1"/>
    </source>
</evidence>
<dbReference type="AlphaFoldDB" id="A0AAV1ULW1"/>
<dbReference type="SMART" id="SM00298">
    <property type="entry name" value="CHROMO"/>
    <property type="match status" value="1"/>
</dbReference>
<dbReference type="PROSITE" id="PS00598">
    <property type="entry name" value="CHROMO_1"/>
    <property type="match status" value="1"/>
</dbReference>
<dbReference type="InterPro" id="IPR023779">
    <property type="entry name" value="Chromodomain_CS"/>
</dbReference>
<feature type="compositionally biased region" description="Basic and acidic residues" evidence="3">
    <location>
        <begin position="59"/>
        <end position="74"/>
    </location>
</feature>
<dbReference type="GO" id="GO:0005634">
    <property type="term" value="C:nucleus"/>
    <property type="evidence" value="ECO:0007669"/>
    <property type="project" value="UniProtKB-SubCell"/>
</dbReference>
<proteinExistence type="predicted"/>
<feature type="region of interest" description="Disordered" evidence="3">
    <location>
        <begin position="210"/>
        <end position="252"/>
    </location>
</feature>
<evidence type="ECO:0000256" key="1">
    <source>
        <dbReference type="ARBA" id="ARBA00004123"/>
    </source>
</evidence>
<evidence type="ECO:0000259" key="4">
    <source>
        <dbReference type="PROSITE" id="PS50013"/>
    </source>
</evidence>
<dbReference type="PROSITE" id="PS50013">
    <property type="entry name" value="CHROMO_2"/>
    <property type="match status" value="1"/>
</dbReference>
<feature type="region of interest" description="Disordered" evidence="3">
    <location>
        <begin position="59"/>
        <end position="114"/>
    </location>
</feature>
<keyword evidence="2" id="KW-0539">Nucleus</keyword>
<dbReference type="Proteomes" id="UP001162060">
    <property type="component" value="Unassembled WGS sequence"/>
</dbReference>
<feature type="compositionally biased region" description="Basic and acidic residues" evidence="3">
    <location>
        <begin position="105"/>
        <end position="114"/>
    </location>
</feature>
<sequence length="252" mass="29009">MRKHPTFYVGRLRPYYQYEPVSRGKEHLRGREPIPPSSGPVLTSHSVRQANRPVHVLDRCPDEQQPSHHEENESNVRSQVAQTQKRHDRPKDRASGNCNNPLQDPEAHNAESVREAGHRVAYALHEPVPKHQDDSALEPDQVFPPPPHYWVDSSGGQRVLVKRILNHRDVNGVRTSYLVRWRGYPPAWDSWEPRAQLIVDVLGLIEQHDETQPLRSKKGRRKKTSPNASTGNGKFQSLRPSRKRYAPSSRYH</sequence>
<evidence type="ECO:0000313" key="6">
    <source>
        <dbReference type="Proteomes" id="UP001162060"/>
    </source>
</evidence>
<reference evidence="5" key="1">
    <citation type="submission" date="2024-01" db="EMBL/GenBank/DDBJ databases">
        <authorList>
            <person name="Webb A."/>
        </authorList>
    </citation>
    <scope>NUCLEOTIDE SEQUENCE</scope>
    <source>
        <strain evidence="5">Pm1</strain>
    </source>
</reference>
<dbReference type="InterPro" id="IPR016197">
    <property type="entry name" value="Chromo-like_dom_sf"/>
</dbReference>
<gene>
    <name evidence="5" type="ORF">PM001_LOCUS19109</name>
</gene>
<dbReference type="Pfam" id="PF00385">
    <property type="entry name" value="Chromo"/>
    <property type="match status" value="1"/>
</dbReference>
<dbReference type="CDD" id="cd00024">
    <property type="entry name" value="CD_CSD"/>
    <property type="match status" value="1"/>
</dbReference>